<name>A0A238XR99_9FLAO</name>
<proteinExistence type="predicted"/>
<dbReference type="Proteomes" id="UP000198412">
    <property type="component" value="Unassembled WGS sequence"/>
</dbReference>
<organism evidence="1 2">
    <name type="scientific">Lutibacter flavus</name>
    <dbReference type="NCBI Taxonomy" id="691689"/>
    <lineage>
        <taxon>Bacteria</taxon>
        <taxon>Pseudomonadati</taxon>
        <taxon>Bacteroidota</taxon>
        <taxon>Flavobacteriia</taxon>
        <taxon>Flavobacteriales</taxon>
        <taxon>Flavobacteriaceae</taxon>
        <taxon>Lutibacter</taxon>
    </lineage>
</organism>
<dbReference type="InterPro" id="IPR015003">
    <property type="entry name" value="DUF1853"/>
</dbReference>
<dbReference type="RefSeq" id="WP_089378306.1">
    <property type="nucleotide sequence ID" value="NZ_FZNX01000003.1"/>
</dbReference>
<dbReference type="AlphaFoldDB" id="A0A238XR99"/>
<evidence type="ECO:0000313" key="1">
    <source>
        <dbReference type="EMBL" id="SNR60983.1"/>
    </source>
</evidence>
<evidence type="ECO:0008006" key="3">
    <source>
        <dbReference type="Google" id="ProtNLM"/>
    </source>
</evidence>
<reference evidence="2" key="1">
    <citation type="submission" date="2017-06" db="EMBL/GenBank/DDBJ databases">
        <authorList>
            <person name="Varghese N."/>
            <person name="Submissions S."/>
        </authorList>
    </citation>
    <scope>NUCLEOTIDE SEQUENCE [LARGE SCALE GENOMIC DNA]</scope>
    <source>
        <strain evidence="2">DSM 27993</strain>
    </source>
</reference>
<keyword evidence="2" id="KW-1185">Reference proteome</keyword>
<accession>A0A238XR99</accession>
<sequence length="271" mass="32219">MDLNTKDIQLQYEGFLNTPFLWNSDAVFDLKQFEFLKENSATFNNGIVKNLRLGKRVERFVMHELIQKKNINILAENIQIQNGKTTVGEIDCILTENEHPFHLEIIYKFYLYDETFGTTEIEHWIGPNRNDNLVKKLTKLKNKQLPLLYNSFTNPLLKKINLKSENIAQRVYFKAQLFVPLSLKNNSFDLINNECIQGFYIHFNELKQFSDCKFFIPSKINWLQAVQTQTRWLTYNLFLTKVEDLIKQETAPLCWIKYPNGEVQKFFVVWW</sequence>
<protein>
    <recommendedName>
        <fullName evidence="3">DUF1853 domain-containing protein</fullName>
    </recommendedName>
</protein>
<evidence type="ECO:0000313" key="2">
    <source>
        <dbReference type="Proteomes" id="UP000198412"/>
    </source>
</evidence>
<dbReference type="EMBL" id="FZNX01000003">
    <property type="protein sequence ID" value="SNR60983.1"/>
    <property type="molecule type" value="Genomic_DNA"/>
</dbReference>
<gene>
    <name evidence="1" type="ORF">SAMN04488111_2009</name>
</gene>
<dbReference type="Pfam" id="PF08907">
    <property type="entry name" value="DUF1853"/>
    <property type="match status" value="1"/>
</dbReference>
<dbReference type="OrthoDB" id="1466769at2"/>